<reference evidence="4 5" key="1">
    <citation type="submission" date="2020-07" db="EMBL/GenBank/DDBJ databases">
        <title>Sequencing the genomes of 1000 actinobacteria strains.</title>
        <authorList>
            <person name="Klenk H.-P."/>
        </authorList>
    </citation>
    <scope>NUCLEOTIDE SEQUENCE [LARGE SCALE GENOMIC DNA]</scope>
    <source>
        <strain evidence="4 5">DSM 103833</strain>
    </source>
</reference>
<keyword evidence="1" id="KW-0560">Oxidoreductase</keyword>
<dbReference type="Pfam" id="PF02826">
    <property type="entry name" value="2-Hacid_dh_C"/>
    <property type="match status" value="1"/>
</dbReference>
<dbReference type="Proteomes" id="UP000530424">
    <property type="component" value="Unassembled WGS sequence"/>
</dbReference>
<name>A0A853BXV1_9ACTN</name>
<accession>A0A853BXV1</accession>
<dbReference type="GO" id="GO:0016618">
    <property type="term" value="F:hydroxypyruvate reductase [NAD(P)H] activity"/>
    <property type="evidence" value="ECO:0007669"/>
    <property type="project" value="TreeGrafter"/>
</dbReference>
<dbReference type="PANTHER" id="PTHR10996">
    <property type="entry name" value="2-HYDROXYACID DEHYDROGENASE-RELATED"/>
    <property type="match status" value="1"/>
</dbReference>
<dbReference type="Gene3D" id="3.40.50.720">
    <property type="entry name" value="NAD(P)-binding Rossmann-like Domain"/>
    <property type="match status" value="2"/>
</dbReference>
<organism evidence="4 5">
    <name type="scientific">Nocardioides thalensis</name>
    <dbReference type="NCBI Taxonomy" id="1914755"/>
    <lineage>
        <taxon>Bacteria</taxon>
        <taxon>Bacillati</taxon>
        <taxon>Actinomycetota</taxon>
        <taxon>Actinomycetes</taxon>
        <taxon>Propionibacteriales</taxon>
        <taxon>Nocardioidaceae</taxon>
        <taxon>Nocardioides</taxon>
    </lineage>
</organism>
<dbReference type="InterPro" id="IPR006140">
    <property type="entry name" value="D-isomer_DH_NAD-bd"/>
</dbReference>
<evidence type="ECO:0000256" key="2">
    <source>
        <dbReference type="ARBA" id="ARBA00023027"/>
    </source>
</evidence>
<keyword evidence="2" id="KW-0520">NAD</keyword>
<feature type="domain" description="D-isomer specific 2-hydroxyacid dehydrogenase NAD-binding" evidence="3">
    <location>
        <begin position="101"/>
        <end position="272"/>
    </location>
</feature>
<dbReference type="CDD" id="cd12166">
    <property type="entry name" value="2-Hacid_dh_7"/>
    <property type="match status" value="1"/>
</dbReference>
<dbReference type="InterPro" id="IPR036291">
    <property type="entry name" value="NAD(P)-bd_dom_sf"/>
</dbReference>
<dbReference type="EMBL" id="JACCFP010000001">
    <property type="protein sequence ID" value="NYI99974.1"/>
    <property type="molecule type" value="Genomic_DNA"/>
</dbReference>
<gene>
    <name evidence="4" type="ORF">HNR19_000673</name>
</gene>
<evidence type="ECO:0000256" key="1">
    <source>
        <dbReference type="ARBA" id="ARBA00023002"/>
    </source>
</evidence>
<dbReference type="InterPro" id="IPR050223">
    <property type="entry name" value="D-isomer_2-hydroxyacid_DH"/>
</dbReference>
<comment type="caution">
    <text evidence="4">The sequence shown here is derived from an EMBL/GenBank/DDBJ whole genome shotgun (WGS) entry which is preliminary data.</text>
</comment>
<dbReference type="FunFam" id="3.40.50.720:FF:000593">
    <property type="entry name" value="Dihydrofolate reductase"/>
    <property type="match status" value="1"/>
</dbReference>
<evidence type="ECO:0000313" key="4">
    <source>
        <dbReference type="EMBL" id="NYI99974.1"/>
    </source>
</evidence>
<dbReference type="GO" id="GO:0005829">
    <property type="term" value="C:cytosol"/>
    <property type="evidence" value="ECO:0007669"/>
    <property type="project" value="TreeGrafter"/>
</dbReference>
<dbReference type="SUPFAM" id="SSF51735">
    <property type="entry name" value="NAD(P)-binding Rossmann-fold domains"/>
    <property type="match status" value="1"/>
</dbReference>
<sequence>MDRDLVVSVPTEELRSALADTAGIDLLLWDFGSPAPREAIDLVVVPYMSGPSVLGRLDGVRVQLAQSQSIGYDGVLDALPPHVRFANGAGIHEASTAELAVGLIIASQRQIPAYVRAQDRGEWSHERNRALADSKVLVVGQGGVGRAIVDRLRPFEVDLVRVASTARADQDGTIHGIDELDDLLPTADIVVLAVPLTEGTRGMVDAGFLDRMRRGALLVNVARGAVVRTDDLVTAVREGRVRAALDVVDPEPLPSDHPLWRLDDVLLTPHVGGHTSAMLPRVVRLVREQIAALRAGQQPRNVVVEPGSRSTA</sequence>
<dbReference type="SUPFAM" id="SSF52283">
    <property type="entry name" value="Formate/glycerate dehydrogenase catalytic domain-like"/>
    <property type="match status" value="1"/>
</dbReference>
<dbReference type="RefSeq" id="WP_179666628.1">
    <property type="nucleotide sequence ID" value="NZ_JACCFP010000001.1"/>
</dbReference>
<protein>
    <submittedName>
        <fullName evidence="4">Phosphoglycerate dehydrogenase-like enzyme</fullName>
    </submittedName>
</protein>
<evidence type="ECO:0000313" key="5">
    <source>
        <dbReference type="Proteomes" id="UP000530424"/>
    </source>
</evidence>
<evidence type="ECO:0000259" key="3">
    <source>
        <dbReference type="Pfam" id="PF02826"/>
    </source>
</evidence>
<dbReference type="AlphaFoldDB" id="A0A853BXV1"/>
<keyword evidence="5" id="KW-1185">Reference proteome</keyword>
<dbReference type="GO" id="GO:0051287">
    <property type="term" value="F:NAD binding"/>
    <property type="evidence" value="ECO:0007669"/>
    <property type="project" value="InterPro"/>
</dbReference>
<proteinExistence type="predicted"/>
<dbReference type="PANTHER" id="PTHR10996:SF178">
    <property type="entry name" value="2-HYDROXYACID DEHYDROGENASE YGL185C-RELATED"/>
    <property type="match status" value="1"/>
</dbReference>
<dbReference type="GO" id="GO:0030267">
    <property type="term" value="F:glyoxylate reductase (NADPH) activity"/>
    <property type="evidence" value="ECO:0007669"/>
    <property type="project" value="TreeGrafter"/>
</dbReference>